<dbReference type="EMBL" id="CAJJDM010000061">
    <property type="protein sequence ID" value="CAD8078526.1"/>
    <property type="molecule type" value="Genomic_DNA"/>
</dbReference>
<dbReference type="OMA" id="IHINILQ"/>
<gene>
    <name evidence="1" type="ORF">PPRIM_AZ9-3.1.T0600091</name>
</gene>
<accession>A0A8S1MNM4</accession>
<comment type="caution">
    <text evidence="1">The sequence shown here is derived from an EMBL/GenBank/DDBJ whole genome shotgun (WGS) entry which is preliminary data.</text>
</comment>
<protein>
    <submittedName>
        <fullName evidence="1">Uncharacterized protein</fullName>
    </submittedName>
</protein>
<dbReference type="Proteomes" id="UP000688137">
    <property type="component" value="Unassembled WGS sequence"/>
</dbReference>
<keyword evidence="2" id="KW-1185">Reference proteome</keyword>
<proteinExistence type="predicted"/>
<reference evidence="1" key="1">
    <citation type="submission" date="2021-01" db="EMBL/GenBank/DDBJ databases">
        <authorList>
            <consortium name="Genoscope - CEA"/>
            <person name="William W."/>
        </authorList>
    </citation>
    <scope>NUCLEOTIDE SEQUENCE</scope>
</reference>
<dbReference type="AlphaFoldDB" id="A0A8S1MNM4"/>
<organism evidence="1 2">
    <name type="scientific">Paramecium primaurelia</name>
    <dbReference type="NCBI Taxonomy" id="5886"/>
    <lineage>
        <taxon>Eukaryota</taxon>
        <taxon>Sar</taxon>
        <taxon>Alveolata</taxon>
        <taxon>Ciliophora</taxon>
        <taxon>Intramacronucleata</taxon>
        <taxon>Oligohymenophorea</taxon>
        <taxon>Peniculida</taxon>
        <taxon>Parameciidae</taxon>
        <taxon>Paramecium</taxon>
    </lineage>
</organism>
<name>A0A8S1MNM4_PARPR</name>
<evidence type="ECO:0000313" key="1">
    <source>
        <dbReference type="EMBL" id="CAD8078526.1"/>
    </source>
</evidence>
<sequence length="220" mass="26261">MTTKKIHINILQTTNDLPTKRKIETVKQSKQKYNNQKPKVSDFNDYGQQKKRDWKEYYEKQLLELKSLYPNSTHNELTSIISKKWKKAKKNFQYFDQLAQQIKKEHINKESDQILNLDDNLQIIQNNKESDQFKDKLRSSSLKLIFCNQVFEIKGQLIIDAINQNRLIIYLNNQKDNQNTKQEDTNKCLLSIKDIQEQNTESQEDDNDNFQIVNNIKNYL</sequence>
<evidence type="ECO:0000313" key="2">
    <source>
        <dbReference type="Proteomes" id="UP000688137"/>
    </source>
</evidence>